<proteinExistence type="predicted"/>
<protein>
    <submittedName>
        <fullName evidence="1">Uncharacterized protein</fullName>
    </submittedName>
</protein>
<name>A0A1A5YEK7_9BACL</name>
<dbReference type="AlphaFoldDB" id="A0A1A5YEK7"/>
<dbReference type="Proteomes" id="UP000092024">
    <property type="component" value="Unassembled WGS sequence"/>
</dbReference>
<keyword evidence="2" id="KW-1185">Reference proteome</keyword>
<organism evidence="1 2">
    <name type="scientific">Paenibacillus oryzae</name>
    <dbReference type="NCBI Taxonomy" id="1844972"/>
    <lineage>
        <taxon>Bacteria</taxon>
        <taxon>Bacillati</taxon>
        <taxon>Bacillota</taxon>
        <taxon>Bacilli</taxon>
        <taxon>Bacillales</taxon>
        <taxon>Paenibacillaceae</taxon>
        <taxon>Paenibacillus</taxon>
    </lineage>
</organism>
<comment type="caution">
    <text evidence="1">The sequence shown here is derived from an EMBL/GenBank/DDBJ whole genome shotgun (WGS) entry which is preliminary data.</text>
</comment>
<evidence type="ECO:0000313" key="2">
    <source>
        <dbReference type="Proteomes" id="UP000092024"/>
    </source>
</evidence>
<sequence>MASLYCQVAANSSIAVWFRLNGVLVNEGGGAAVNNSSVITNLWCTAERIIQVTTANTQLIVIQGNSSLDVFGDQPEGTSIQILKLA</sequence>
<gene>
    <name evidence="1" type="ORF">A7K91_20510</name>
</gene>
<accession>A0A1A5YEK7</accession>
<evidence type="ECO:0000313" key="1">
    <source>
        <dbReference type="EMBL" id="OBR64076.1"/>
    </source>
</evidence>
<dbReference type="EMBL" id="LYPA01000067">
    <property type="protein sequence ID" value="OBR64076.1"/>
    <property type="molecule type" value="Genomic_DNA"/>
</dbReference>
<reference evidence="1 2" key="1">
    <citation type="submission" date="2016-05" db="EMBL/GenBank/DDBJ databases">
        <title>Paenibacillus oryzae. sp. nov., isolated from the rice root.</title>
        <authorList>
            <person name="Zhang J."/>
            <person name="Zhang X."/>
        </authorList>
    </citation>
    <scope>NUCLEOTIDE SEQUENCE [LARGE SCALE GENOMIC DNA]</scope>
    <source>
        <strain evidence="1 2">1DrF-4</strain>
    </source>
</reference>